<evidence type="ECO:0000256" key="6">
    <source>
        <dbReference type="ARBA" id="ARBA00034125"/>
    </source>
</evidence>
<dbReference type="Proteomes" id="UP001230220">
    <property type="component" value="Unassembled WGS sequence"/>
</dbReference>
<dbReference type="RefSeq" id="WP_307404665.1">
    <property type="nucleotide sequence ID" value="NZ_JAUSUR010000001.1"/>
</dbReference>
<keyword evidence="3 7" id="KW-0812">Transmembrane</keyword>
<keyword evidence="5 7" id="KW-0472">Membrane</keyword>
<evidence type="ECO:0000256" key="1">
    <source>
        <dbReference type="ARBA" id="ARBA00004651"/>
    </source>
</evidence>
<keyword evidence="2" id="KW-1003">Cell membrane</keyword>
<feature type="transmembrane region" description="Helical" evidence="7">
    <location>
        <begin position="138"/>
        <end position="156"/>
    </location>
</feature>
<evidence type="ECO:0000313" key="10">
    <source>
        <dbReference type="Proteomes" id="UP001230220"/>
    </source>
</evidence>
<evidence type="ECO:0000256" key="7">
    <source>
        <dbReference type="SAM" id="Phobius"/>
    </source>
</evidence>
<dbReference type="Pfam" id="PF06738">
    <property type="entry name" value="ThrE"/>
    <property type="match status" value="1"/>
</dbReference>
<gene>
    <name evidence="9" type="ORF">J2S15_000233</name>
</gene>
<sequence length="254" mass="27755">MRPDVVLKAGTLAGKILLESGAETVRVEETVTRICESFLAHDAQAFATPTGLFVSFDYNDDSYTKVLRIKGSRINLERINQVNQISRQCASSELDETQAFHELKKVTQIQEYPTIMRILSGGFAAMFFTYLFEGTLTDGFYALVIGTFVQYVGGIFDRKNINSIVKITILSAMLTFLILILTYIGLVHSRDTTIIGTLMLLVPGVAITNAVRDWISGDLLSGATRAIEAVLIAVALALGAGVVLSVWMMYIGGV</sequence>
<feature type="domain" description="Threonine/serine exporter-like N-terminal" evidence="8">
    <location>
        <begin position="12"/>
        <end position="246"/>
    </location>
</feature>
<proteinExistence type="inferred from homology"/>
<comment type="similarity">
    <text evidence="6">Belongs to the ThrE exporter (TC 2.A.79) family.</text>
</comment>
<comment type="subcellular location">
    <subcellularLocation>
        <location evidence="1">Cell membrane</location>
        <topology evidence="1">Multi-pass membrane protein</topology>
    </subcellularLocation>
</comment>
<dbReference type="InterPro" id="IPR050539">
    <property type="entry name" value="ThrE_Dicarb/AminoAcid_Exp"/>
</dbReference>
<evidence type="ECO:0000259" key="8">
    <source>
        <dbReference type="Pfam" id="PF06738"/>
    </source>
</evidence>
<evidence type="ECO:0000256" key="5">
    <source>
        <dbReference type="ARBA" id="ARBA00023136"/>
    </source>
</evidence>
<name>A0ABU0DXY1_9FIRM</name>
<dbReference type="PANTHER" id="PTHR34390">
    <property type="entry name" value="UPF0442 PROTEIN YJJB-RELATED"/>
    <property type="match status" value="1"/>
</dbReference>
<feature type="transmembrane region" description="Helical" evidence="7">
    <location>
        <begin position="194"/>
        <end position="215"/>
    </location>
</feature>
<evidence type="ECO:0000313" key="9">
    <source>
        <dbReference type="EMBL" id="MDQ0359502.1"/>
    </source>
</evidence>
<protein>
    <submittedName>
        <fullName evidence="9">Uncharacterized membrane protein YjjP (DUF1212 family)</fullName>
    </submittedName>
</protein>
<comment type="caution">
    <text evidence="9">The sequence shown here is derived from an EMBL/GenBank/DDBJ whole genome shotgun (WGS) entry which is preliminary data.</text>
</comment>
<keyword evidence="4 7" id="KW-1133">Transmembrane helix</keyword>
<accession>A0ABU0DXY1</accession>
<evidence type="ECO:0000256" key="2">
    <source>
        <dbReference type="ARBA" id="ARBA00022475"/>
    </source>
</evidence>
<organism evidence="9 10">
    <name type="scientific">Breznakia pachnodae</name>
    <dbReference type="NCBI Taxonomy" id="265178"/>
    <lineage>
        <taxon>Bacteria</taxon>
        <taxon>Bacillati</taxon>
        <taxon>Bacillota</taxon>
        <taxon>Erysipelotrichia</taxon>
        <taxon>Erysipelotrichales</taxon>
        <taxon>Erysipelotrichaceae</taxon>
        <taxon>Breznakia</taxon>
    </lineage>
</organism>
<keyword evidence="10" id="KW-1185">Reference proteome</keyword>
<feature type="transmembrane region" description="Helical" evidence="7">
    <location>
        <begin position="227"/>
        <end position="250"/>
    </location>
</feature>
<dbReference type="PANTHER" id="PTHR34390:SF2">
    <property type="entry name" value="SUCCINATE TRANSPORTER SUBUNIT YJJP-RELATED"/>
    <property type="match status" value="1"/>
</dbReference>
<evidence type="ECO:0000256" key="4">
    <source>
        <dbReference type="ARBA" id="ARBA00022989"/>
    </source>
</evidence>
<evidence type="ECO:0000256" key="3">
    <source>
        <dbReference type="ARBA" id="ARBA00022692"/>
    </source>
</evidence>
<feature type="transmembrane region" description="Helical" evidence="7">
    <location>
        <begin position="168"/>
        <end position="188"/>
    </location>
</feature>
<reference evidence="9 10" key="1">
    <citation type="submission" date="2023-07" db="EMBL/GenBank/DDBJ databases">
        <title>Genomic Encyclopedia of Type Strains, Phase IV (KMG-IV): sequencing the most valuable type-strain genomes for metagenomic binning, comparative biology and taxonomic classification.</title>
        <authorList>
            <person name="Goeker M."/>
        </authorList>
    </citation>
    <scope>NUCLEOTIDE SEQUENCE [LARGE SCALE GENOMIC DNA]</scope>
    <source>
        <strain evidence="9 10">DSM 16784</strain>
    </source>
</reference>
<dbReference type="EMBL" id="JAUSUR010000001">
    <property type="protein sequence ID" value="MDQ0359502.1"/>
    <property type="molecule type" value="Genomic_DNA"/>
</dbReference>
<dbReference type="InterPro" id="IPR010619">
    <property type="entry name" value="ThrE-like_N"/>
</dbReference>